<evidence type="ECO:0000313" key="2">
    <source>
        <dbReference type="EMBL" id="KAA0722786.1"/>
    </source>
</evidence>
<accession>A0A5A9PPA6</accession>
<protein>
    <submittedName>
        <fullName evidence="2">Uncharacterized protein</fullName>
    </submittedName>
</protein>
<name>A0A5A9PPA6_9TELE</name>
<dbReference type="AlphaFoldDB" id="A0A5A9PPA6"/>
<dbReference type="Proteomes" id="UP000324632">
    <property type="component" value="Chromosome 3"/>
</dbReference>
<keyword evidence="3" id="KW-1185">Reference proteome</keyword>
<comment type="caution">
    <text evidence="2">The sequence shown here is derived from an EMBL/GenBank/DDBJ whole genome shotgun (WGS) entry which is preliminary data.</text>
</comment>
<organism evidence="2 3">
    <name type="scientific">Triplophysa tibetana</name>
    <dbReference type="NCBI Taxonomy" id="1572043"/>
    <lineage>
        <taxon>Eukaryota</taxon>
        <taxon>Metazoa</taxon>
        <taxon>Chordata</taxon>
        <taxon>Craniata</taxon>
        <taxon>Vertebrata</taxon>
        <taxon>Euteleostomi</taxon>
        <taxon>Actinopterygii</taxon>
        <taxon>Neopterygii</taxon>
        <taxon>Teleostei</taxon>
        <taxon>Ostariophysi</taxon>
        <taxon>Cypriniformes</taxon>
        <taxon>Nemacheilidae</taxon>
        <taxon>Triplophysa</taxon>
    </lineage>
</organism>
<proteinExistence type="predicted"/>
<reference evidence="2 3" key="1">
    <citation type="journal article" date="2019" name="Mol. Ecol. Resour.">
        <title>Chromosome-level genome assembly of Triplophysa tibetana, a fish adapted to the harsh high-altitude environment of the Tibetan Plateau.</title>
        <authorList>
            <person name="Yang X."/>
            <person name="Liu H."/>
            <person name="Ma Z."/>
            <person name="Zou Y."/>
            <person name="Zou M."/>
            <person name="Mao Y."/>
            <person name="Li X."/>
            <person name="Wang H."/>
            <person name="Chen T."/>
            <person name="Wang W."/>
            <person name="Yang R."/>
        </authorList>
    </citation>
    <scope>NUCLEOTIDE SEQUENCE [LARGE SCALE GENOMIC DNA]</scope>
    <source>
        <strain evidence="2">TTIB1903HZAU</strain>
        <tissue evidence="2">Muscle</tissue>
    </source>
</reference>
<evidence type="ECO:0000256" key="1">
    <source>
        <dbReference type="SAM" id="MobiDB-lite"/>
    </source>
</evidence>
<evidence type="ECO:0000313" key="3">
    <source>
        <dbReference type="Proteomes" id="UP000324632"/>
    </source>
</evidence>
<sequence>MEKMTRSHELLTNICKMEPCFRRRADGSLNLTDSVEATKDSVGPDNIEGYGAVQDLAEFLVSLREHRLALTGKEFNRRCKPQKLLKQGIQAPDTPMAGPEKLPAALQKGPILYSGNLAEPHLFILPPSTAGQAKLKGRSQSQAISQAPTSHQGLPVIAPALPVLILRSVQRPTLIDTSAPGSAVPGTSKGIFFNLPLSSSMPPSVQTQTFSQAVPYSTQQYRKRTQKREEDTLLQQVPLSDGTVTRSVEALSGECLSNLLSDIKKAEAISLAIDSSCDRTDIEQLSVFVRFFDGNEVSLNTFEGIFPHLKTRIEQDRDQASGKNSDSEEDGPLNPPSSQSDPRLRDTLSLLELDFTEFKENSQNKLSDINNTNTYIQDIKYQLQQLK</sequence>
<dbReference type="EMBL" id="SOYY01000003">
    <property type="protein sequence ID" value="KAA0722786.1"/>
    <property type="molecule type" value="Genomic_DNA"/>
</dbReference>
<feature type="region of interest" description="Disordered" evidence="1">
    <location>
        <begin position="313"/>
        <end position="344"/>
    </location>
</feature>
<dbReference type="PANTHER" id="PTHR45913">
    <property type="entry name" value="EPM2A-INTERACTING PROTEIN 1"/>
    <property type="match status" value="1"/>
</dbReference>
<dbReference type="PANTHER" id="PTHR45913:SF5">
    <property type="entry name" value="GENERAL TRANSCRIPTION FACTOR II-I REPEAT DOMAIN-CONTAINING PROTEIN 2A-LIKE PROTEIN"/>
    <property type="match status" value="1"/>
</dbReference>
<gene>
    <name evidence="2" type="ORF">E1301_Tti008714</name>
</gene>